<evidence type="ECO:0000256" key="1">
    <source>
        <dbReference type="ARBA" id="ARBA00006987"/>
    </source>
</evidence>
<dbReference type="RefSeq" id="WP_180284907.1">
    <property type="nucleotide sequence ID" value="NZ_JABFDB010000024.1"/>
</dbReference>
<evidence type="ECO:0000313" key="3">
    <source>
        <dbReference type="EMBL" id="NYZ23136.1"/>
    </source>
</evidence>
<dbReference type="Gene3D" id="3.40.190.150">
    <property type="entry name" value="Bordetella uptake gene, domain 1"/>
    <property type="match status" value="1"/>
</dbReference>
<comment type="caution">
    <text evidence="3">The sequence shown here is derived from an EMBL/GenBank/DDBJ whole genome shotgun (WGS) entry which is preliminary data.</text>
</comment>
<comment type="similarity">
    <text evidence="1">Belongs to the UPF0065 (bug) family.</text>
</comment>
<dbReference type="InterPro" id="IPR005064">
    <property type="entry name" value="BUG"/>
</dbReference>
<dbReference type="PANTHER" id="PTHR42928:SF5">
    <property type="entry name" value="BLR1237 PROTEIN"/>
    <property type="match status" value="1"/>
</dbReference>
<dbReference type="EMBL" id="JABFDB010000024">
    <property type="protein sequence ID" value="NYZ23136.1"/>
    <property type="molecule type" value="Genomic_DNA"/>
</dbReference>
<proteinExistence type="inferred from homology"/>
<dbReference type="Gene3D" id="3.40.190.10">
    <property type="entry name" value="Periplasmic binding protein-like II"/>
    <property type="match status" value="1"/>
</dbReference>
<keyword evidence="4" id="KW-1185">Reference proteome</keyword>
<accession>A0ABX2TIJ3</accession>
<dbReference type="Pfam" id="PF03401">
    <property type="entry name" value="TctC"/>
    <property type="match status" value="1"/>
</dbReference>
<evidence type="ECO:0000313" key="4">
    <source>
        <dbReference type="Proteomes" id="UP000584642"/>
    </source>
</evidence>
<organism evidence="3 4">
    <name type="scientific">Azospirillum oleiclasticum</name>
    <dbReference type="NCBI Taxonomy" id="2735135"/>
    <lineage>
        <taxon>Bacteria</taxon>
        <taxon>Pseudomonadati</taxon>
        <taxon>Pseudomonadota</taxon>
        <taxon>Alphaproteobacteria</taxon>
        <taxon>Rhodospirillales</taxon>
        <taxon>Azospirillaceae</taxon>
        <taxon>Azospirillum</taxon>
    </lineage>
</organism>
<dbReference type="SUPFAM" id="SSF53850">
    <property type="entry name" value="Periplasmic binding protein-like II"/>
    <property type="match status" value="1"/>
</dbReference>
<dbReference type="InterPro" id="IPR042100">
    <property type="entry name" value="Bug_dom1"/>
</dbReference>
<dbReference type="PIRSF" id="PIRSF017082">
    <property type="entry name" value="YflP"/>
    <property type="match status" value="1"/>
</dbReference>
<sequence length="326" mass="33581">MSRMSTIRAALGAALLAAAAALPLAPAEAAWPERPITFIVPWGAGGGTDAVARTLATLMEKDLGQPVNVVNRTGGSGVVGHQAIASAPADGYTVGMVTIEINMMHWVNLTPLTHKDYTPLALVNVDPAGLQVAADSPFKTAKDVVAAAKEGKRLKASGTGQGGIWHLAAAGMMSAAGADPNSVQWVPSQGSAPALQDLVASGIQITSVSLPEAKSMVDAGKVRNLLIMDAQRSPSAPDVPTIKEALGVDFAVGTWRGIGGPKGLPPEIAEKLVASIKKAHESKEFKDFMAQRGFSAAWMGPQDYAAFMAKSDADLGSIMKAIGLAK</sequence>
<feature type="signal peptide" evidence="2">
    <location>
        <begin position="1"/>
        <end position="29"/>
    </location>
</feature>
<name>A0ABX2TIJ3_9PROT</name>
<dbReference type="PANTHER" id="PTHR42928">
    <property type="entry name" value="TRICARBOXYLATE-BINDING PROTEIN"/>
    <property type="match status" value="1"/>
</dbReference>
<evidence type="ECO:0000256" key="2">
    <source>
        <dbReference type="SAM" id="SignalP"/>
    </source>
</evidence>
<keyword evidence="2" id="KW-0732">Signal</keyword>
<dbReference type="Proteomes" id="UP000584642">
    <property type="component" value="Unassembled WGS sequence"/>
</dbReference>
<protein>
    <submittedName>
        <fullName evidence="3">Tripartite tricarboxylate transporter substrate binding protein</fullName>
    </submittedName>
</protein>
<reference evidence="3 4" key="1">
    <citation type="submission" date="2020-05" db="EMBL/GenBank/DDBJ databases">
        <title>Azospirillum oleiclasticum sp. nov, a nitrogen-fixing and heavy crude oil-emulsifying bacterium isolated from the crude oil of Yumen Oilfield.</title>
        <authorList>
            <person name="Wu D."/>
            <person name="Cai M."/>
            <person name="Zhang X."/>
        </authorList>
    </citation>
    <scope>NUCLEOTIDE SEQUENCE [LARGE SCALE GENOMIC DNA]</scope>
    <source>
        <strain evidence="3 4">ROY-1-1-2</strain>
    </source>
</reference>
<feature type="chain" id="PRO_5045343098" evidence="2">
    <location>
        <begin position="30"/>
        <end position="326"/>
    </location>
</feature>
<dbReference type="CDD" id="cd07012">
    <property type="entry name" value="PBP2_Bug_TTT"/>
    <property type="match status" value="1"/>
</dbReference>
<gene>
    <name evidence="3" type="ORF">HND93_25795</name>
</gene>